<dbReference type="SUPFAM" id="SSF47095">
    <property type="entry name" value="HMG-box"/>
    <property type="match status" value="1"/>
</dbReference>
<protein>
    <submittedName>
        <fullName evidence="5">Nucleolar transcription factor 1-B</fullName>
    </submittedName>
</protein>
<evidence type="ECO:0000313" key="6">
    <source>
        <dbReference type="Proteomes" id="UP000314294"/>
    </source>
</evidence>
<comment type="subcellular location">
    <subcellularLocation>
        <location evidence="1">Nucleus</location>
    </subcellularLocation>
</comment>
<dbReference type="Proteomes" id="UP000314294">
    <property type="component" value="Unassembled WGS sequence"/>
</dbReference>
<dbReference type="PANTHER" id="PTHR46318">
    <property type="entry name" value="UPSTREAM BINDING TRANSCRIPTION FACTOR"/>
    <property type="match status" value="1"/>
</dbReference>
<evidence type="ECO:0000313" key="5">
    <source>
        <dbReference type="EMBL" id="TNN65311.1"/>
    </source>
</evidence>
<feature type="compositionally biased region" description="Acidic residues" evidence="4">
    <location>
        <begin position="225"/>
        <end position="257"/>
    </location>
</feature>
<organism evidence="5 6">
    <name type="scientific">Liparis tanakae</name>
    <name type="common">Tanaka's snailfish</name>
    <dbReference type="NCBI Taxonomy" id="230148"/>
    <lineage>
        <taxon>Eukaryota</taxon>
        <taxon>Metazoa</taxon>
        <taxon>Chordata</taxon>
        <taxon>Craniata</taxon>
        <taxon>Vertebrata</taxon>
        <taxon>Euteleostomi</taxon>
        <taxon>Actinopterygii</taxon>
        <taxon>Neopterygii</taxon>
        <taxon>Teleostei</taxon>
        <taxon>Neoteleostei</taxon>
        <taxon>Acanthomorphata</taxon>
        <taxon>Eupercaria</taxon>
        <taxon>Perciformes</taxon>
        <taxon>Cottioidei</taxon>
        <taxon>Cottales</taxon>
        <taxon>Liparidae</taxon>
        <taxon>Liparis</taxon>
    </lineage>
</organism>
<proteinExistence type="predicted"/>
<evidence type="ECO:0000256" key="2">
    <source>
        <dbReference type="ARBA" id="ARBA00023125"/>
    </source>
</evidence>
<dbReference type="GO" id="GO:0005634">
    <property type="term" value="C:nucleus"/>
    <property type="evidence" value="ECO:0007669"/>
    <property type="project" value="UniProtKB-SubCell"/>
</dbReference>
<sequence length="257" mass="29994">MDDSETEAWTQVNLQQLLATMKSTLPGHVRNLSYITAQKTVDWNKVAFPPFSPEACQEKWKQILRKLSKTRSLIELIDQANGVITNPVKKVKIHPECPKRPAPPTAIFFEENGSDYQKKHPDKTRQNLLMKLTKKYKGLSCEEKLKRQYVVELKQYLKNFDEETQKRIIKETGIKRPTWLKTLSAAQQKLYRRHNPSKRQYLDAVQMDVYKSGTTCAPIYRPSDSEDEDTEESEDEESNVESDEEDEEDDVIVFEMY</sequence>
<feature type="region of interest" description="Disordered" evidence="4">
    <location>
        <begin position="215"/>
        <end position="257"/>
    </location>
</feature>
<evidence type="ECO:0000256" key="4">
    <source>
        <dbReference type="SAM" id="MobiDB-lite"/>
    </source>
</evidence>
<dbReference type="PANTHER" id="PTHR46318:SF2">
    <property type="entry name" value="NUCLEOLAR TRANSCRIPTION FACTOR 1"/>
    <property type="match status" value="1"/>
</dbReference>
<dbReference type="EMBL" id="SRLO01000237">
    <property type="protein sequence ID" value="TNN65311.1"/>
    <property type="molecule type" value="Genomic_DNA"/>
</dbReference>
<name>A0A4Z2HIA9_9TELE</name>
<dbReference type="GO" id="GO:0003677">
    <property type="term" value="F:DNA binding"/>
    <property type="evidence" value="ECO:0007669"/>
    <property type="project" value="UniProtKB-KW"/>
</dbReference>
<evidence type="ECO:0000256" key="3">
    <source>
        <dbReference type="ARBA" id="ARBA00023242"/>
    </source>
</evidence>
<dbReference type="AlphaFoldDB" id="A0A4Z2HIA9"/>
<dbReference type="OrthoDB" id="1919336at2759"/>
<dbReference type="Gene3D" id="1.10.30.10">
    <property type="entry name" value="High mobility group box domain"/>
    <property type="match status" value="1"/>
</dbReference>
<keyword evidence="6" id="KW-1185">Reference proteome</keyword>
<keyword evidence="3" id="KW-0539">Nucleus</keyword>
<dbReference type="InterPro" id="IPR036910">
    <property type="entry name" value="HMG_box_dom_sf"/>
</dbReference>
<accession>A0A4Z2HIA9</accession>
<comment type="caution">
    <text evidence="5">The sequence shown here is derived from an EMBL/GenBank/DDBJ whole genome shotgun (WGS) entry which is preliminary data.</text>
</comment>
<reference evidence="5 6" key="1">
    <citation type="submission" date="2019-03" db="EMBL/GenBank/DDBJ databases">
        <title>First draft genome of Liparis tanakae, snailfish: a comprehensive survey of snailfish specific genes.</title>
        <authorList>
            <person name="Kim W."/>
            <person name="Song I."/>
            <person name="Jeong J.-H."/>
            <person name="Kim D."/>
            <person name="Kim S."/>
            <person name="Ryu S."/>
            <person name="Song J.Y."/>
            <person name="Lee S.K."/>
        </authorList>
    </citation>
    <scope>NUCLEOTIDE SEQUENCE [LARGE SCALE GENOMIC DNA]</scope>
    <source>
        <tissue evidence="5">Muscle</tissue>
    </source>
</reference>
<evidence type="ECO:0000256" key="1">
    <source>
        <dbReference type="ARBA" id="ARBA00004123"/>
    </source>
</evidence>
<dbReference type="InterPro" id="IPR051762">
    <property type="entry name" value="UBF1"/>
</dbReference>
<keyword evidence="2" id="KW-0238">DNA-binding</keyword>
<gene>
    <name evidence="5" type="primary">ubtf-b_0</name>
    <name evidence="5" type="ORF">EYF80_024465</name>
</gene>